<dbReference type="OrthoDB" id="8253226at2"/>
<reference evidence="4 5" key="1">
    <citation type="submission" date="2015-09" db="EMBL/GenBank/DDBJ databases">
        <title>Sorangium comparison.</title>
        <authorList>
            <person name="Zaburannyi N."/>
            <person name="Bunk B."/>
            <person name="Overmann J."/>
            <person name="Mueller R."/>
        </authorList>
    </citation>
    <scope>NUCLEOTIDE SEQUENCE [LARGE SCALE GENOMIC DNA]</scope>
    <source>
        <strain evidence="4 5">So ce26</strain>
    </source>
</reference>
<evidence type="ECO:0000256" key="1">
    <source>
        <dbReference type="SAM" id="MobiDB-lite"/>
    </source>
</evidence>
<accession>A0A2L0EP66</accession>
<keyword evidence="2" id="KW-0472">Membrane</keyword>
<feature type="domain" description="CHAT" evidence="3">
    <location>
        <begin position="29"/>
        <end position="174"/>
    </location>
</feature>
<dbReference type="EMBL" id="CP012673">
    <property type="protein sequence ID" value="AUX41094.1"/>
    <property type="molecule type" value="Genomic_DNA"/>
</dbReference>
<dbReference type="AlphaFoldDB" id="A0A2L0EP66"/>
<evidence type="ECO:0000259" key="3">
    <source>
        <dbReference type="Pfam" id="PF12770"/>
    </source>
</evidence>
<gene>
    <name evidence="4" type="ORF">SOCE26_024990</name>
</gene>
<dbReference type="Pfam" id="PF12770">
    <property type="entry name" value="CHAT"/>
    <property type="match status" value="1"/>
</dbReference>
<dbReference type="RefSeq" id="WP_104978925.1">
    <property type="nucleotide sequence ID" value="NZ_CP012673.1"/>
</dbReference>
<evidence type="ECO:0000256" key="2">
    <source>
        <dbReference type="SAM" id="Phobius"/>
    </source>
</evidence>
<keyword evidence="2" id="KW-1133">Transmembrane helix</keyword>
<name>A0A2L0EP66_SORCE</name>
<protein>
    <recommendedName>
        <fullName evidence="3">CHAT domain-containing protein</fullName>
    </recommendedName>
</protein>
<sequence>MRTSPSARGEERPVTILFLASNPKATDRLELDRELRAIERRLTSSRHRASLELLSRWAVEPDDLQRALLEVEPSVVHFSAHGTKGEALLLHDGAGNTAPVSKEALADLFGILKDRIRVVVLNACHSRPQAEAIVQHIDCAIGMSRAVGDDAALEFSAAFYQAIGHGRSVAQAFQLGLNALKLKDIPEEDTPALLARAGVDPAQVFLVGEPAPRPTPAPPPAAPPAERWPLPTILLSVFGLVCLGVLAATFLRSAPATPAQDAAAPPPSVAPASVTAGAPGGAISPAASGARR</sequence>
<dbReference type="Proteomes" id="UP000238348">
    <property type="component" value="Chromosome"/>
</dbReference>
<evidence type="ECO:0000313" key="4">
    <source>
        <dbReference type="EMBL" id="AUX41094.1"/>
    </source>
</evidence>
<feature type="transmembrane region" description="Helical" evidence="2">
    <location>
        <begin position="228"/>
        <end position="251"/>
    </location>
</feature>
<evidence type="ECO:0000313" key="5">
    <source>
        <dbReference type="Proteomes" id="UP000238348"/>
    </source>
</evidence>
<proteinExistence type="predicted"/>
<keyword evidence="2" id="KW-0812">Transmembrane</keyword>
<dbReference type="InterPro" id="IPR024983">
    <property type="entry name" value="CHAT_dom"/>
</dbReference>
<feature type="compositionally biased region" description="Low complexity" evidence="1">
    <location>
        <begin position="270"/>
        <end position="292"/>
    </location>
</feature>
<organism evidence="4 5">
    <name type="scientific">Sorangium cellulosum</name>
    <name type="common">Polyangium cellulosum</name>
    <dbReference type="NCBI Taxonomy" id="56"/>
    <lineage>
        <taxon>Bacteria</taxon>
        <taxon>Pseudomonadati</taxon>
        <taxon>Myxococcota</taxon>
        <taxon>Polyangia</taxon>
        <taxon>Polyangiales</taxon>
        <taxon>Polyangiaceae</taxon>
        <taxon>Sorangium</taxon>
    </lineage>
</organism>
<feature type="region of interest" description="Disordered" evidence="1">
    <location>
        <begin position="258"/>
        <end position="292"/>
    </location>
</feature>